<evidence type="ECO:0000256" key="2">
    <source>
        <dbReference type="ARBA" id="ARBA00022801"/>
    </source>
</evidence>
<organism evidence="3">
    <name type="scientific">marine metagenome</name>
    <dbReference type="NCBI Taxonomy" id="408172"/>
    <lineage>
        <taxon>unclassified sequences</taxon>
        <taxon>metagenomes</taxon>
        <taxon>ecological metagenomes</taxon>
    </lineage>
</organism>
<dbReference type="GO" id="GO:0006508">
    <property type="term" value="P:proteolysis"/>
    <property type="evidence" value="ECO:0007669"/>
    <property type="project" value="InterPro"/>
</dbReference>
<dbReference type="Pfam" id="PF02113">
    <property type="entry name" value="Peptidase_S13"/>
    <property type="match status" value="1"/>
</dbReference>
<dbReference type="GO" id="GO:0004185">
    <property type="term" value="F:serine-type carboxypeptidase activity"/>
    <property type="evidence" value="ECO:0007669"/>
    <property type="project" value="InterPro"/>
</dbReference>
<dbReference type="PANTHER" id="PTHR30023:SF0">
    <property type="entry name" value="PENICILLIN-SENSITIVE CARBOXYPEPTIDASE A"/>
    <property type="match status" value="1"/>
</dbReference>
<dbReference type="Gene3D" id="3.50.80.20">
    <property type="entry name" value="D-Ala-D-Ala carboxypeptidase C, peptidase S13"/>
    <property type="match status" value="1"/>
</dbReference>
<comment type="similarity">
    <text evidence="1">Belongs to the peptidase S13 family.</text>
</comment>
<evidence type="ECO:0008006" key="4">
    <source>
        <dbReference type="Google" id="ProtNLM"/>
    </source>
</evidence>
<feature type="non-terminal residue" evidence="3">
    <location>
        <position position="180"/>
    </location>
</feature>
<reference evidence="3" key="1">
    <citation type="submission" date="2018-05" db="EMBL/GenBank/DDBJ databases">
        <authorList>
            <person name="Lanie J.A."/>
            <person name="Ng W.-L."/>
            <person name="Kazmierczak K.M."/>
            <person name="Andrzejewski T.M."/>
            <person name="Davidsen T.M."/>
            <person name="Wayne K.J."/>
            <person name="Tettelin H."/>
            <person name="Glass J.I."/>
            <person name="Rusch D."/>
            <person name="Podicherti R."/>
            <person name="Tsui H.-C.T."/>
            <person name="Winkler M.E."/>
        </authorList>
    </citation>
    <scope>NUCLEOTIDE SEQUENCE</scope>
</reference>
<gene>
    <name evidence="3" type="ORF">METZ01_LOCUS64271</name>
</gene>
<dbReference type="InterPro" id="IPR000667">
    <property type="entry name" value="Peptidase_S13"/>
</dbReference>
<dbReference type="EMBL" id="UINC01004054">
    <property type="protein sequence ID" value="SVA11417.1"/>
    <property type="molecule type" value="Genomic_DNA"/>
</dbReference>
<name>A0A381T9T1_9ZZZZ</name>
<dbReference type="GO" id="GO:0000270">
    <property type="term" value="P:peptidoglycan metabolic process"/>
    <property type="evidence" value="ECO:0007669"/>
    <property type="project" value="TreeGrafter"/>
</dbReference>
<sequence>MLNLCVNKKTFFLMPLIFVLLTSVSAYAKNTMPKEIESLASKHNIPLDNLSIIVQPVGSEIRLINLNPNVYRNPASITKLFTAYVGIDYLGPDFNWTTEVFSSDAINDGNVDTLIFKGGGDPYISIERLKQMVRELRSLGIHTINNGLIIEQEFFQQPQISTAVFDDDPLRPYNVMHTSF</sequence>
<keyword evidence="2" id="KW-0378">Hydrolase</keyword>
<dbReference type="InterPro" id="IPR012338">
    <property type="entry name" value="Beta-lactam/transpept-like"/>
</dbReference>
<protein>
    <recommendedName>
        <fullName evidence="4">D-alanyl-D-alanine carboxypeptidase/D-alanyl-D-alanine-endopeptidase</fullName>
    </recommendedName>
</protein>
<dbReference type="AlphaFoldDB" id="A0A381T9T1"/>
<evidence type="ECO:0000313" key="3">
    <source>
        <dbReference type="EMBL" id="SVA11417.1"/>
    </source>
</evidence>
<dbReference type="PANTHER" id="PTHR30023">
    <property type="entry name" value="D-ALANYL-D-ALANINE CARBOXYPEPTIDASE"/>
    <property type="match status" value="1"/>
</dbReference>
<accession>A0A381T9T1</accession>
<proteinExistence type="inferred from homology"/>
<evidence type="ECO:0000256" key="1">
    <source>
        <dbReference type="ARBA" id="ARBA00006096"/>
    </source>
</evidence>
<dbReference type="SUPFAM" id="SSF56601">
    <property type="entry name" value="beta-lactamase/transpeptidase-like"/>
    <property type="match status" value="1"/>
</dbReference>